<name>A0A157PCR5_9BORD</name>
<feature type="chain" id="PRO_5007614839" description="Lipoprotein" evidence="1">
    <location>
        <begin position="21"/>
        <end position="399"/>
    </location>
</feature>
<feature type="signal peptide" evidence="1">
    <location>
        <begin position="1"/>
        <end position="20"/>
    </location>
</feature>
<reference evidence="2 3" key="1">
    <citation type="submission" date="2016-03" db="EMBL/GenBank/DDBJ databases">
        <authorList>
            <consortium name="Pathogen Informatics"/>
        </authorList>
    </citation>
    <scope>NUCLEOTIDE SEQUENCE [LARGE SCALE GENOMIC DNA]</scope>
    <source>
        <strain evidence="2 3">NCTC13364</strain>
    </source>
</reference>
<proteinExistence type="predicted"/>
<dbReference type="AlphaFoldDB" id="A0A157PCR5"/>
<keyword evidence="1" id="KW-0732">Signal</keyword>
<dbReference type="EMBL" id="FKBS01000014">
    <property type="protein sequence ID" value="SAI31502.1"/>
    <property type="molecule type" value="Genomic_DNA"/>
</dbReference>
<dbReference type="OrthoDB" id="8626123at2"/>
<gene>
    <name evidence="2" type="ORF">SAMEA1982600_02528</name>
</gene>
<evidence type="ECO:0000256" key="1">
    <source>
        <dbReference type="SAM" id="SignalP"/>
    </source>
</evidence>
<protein>
    <recommendedName>
        <fullName evidence="4">Lipoprotein</fullName>
    </recommendedName>
</protein>
<accession>A0A157PCR5</accession>
<evidence type="ECO:0000313" key="2">
    <source>
        <dbReference type="EMBL" id="SAI31502.1"/>
    </source>
</evidence>
<evidence type="ECO:0000313" key="3">
    <source>
        <dbReference type="Proteomes" id="UP000077037"/>
    </source>
</evidence>
<sequence>MRLVPAVVAGFLWCAAGVHAAPREQGASQPAEGGTREMTVDIPQLPELAFRLDTPVGLSWRKDGHEMKGLEASGMVQDFARLMIGEDTRRPDRLRVTLYVANVVPTRAAVPMDYARLMAKGFGNGEGEEENVDDADGNTVSANVTTVVSRDDNLDAAEPLHSLIGVWRRGMKILIVRADMSPQVSAELIPRMREMMRSMVFLHPMASDPLMDSMVTHTVRLPSGKDLTFKLPPNWRAEGAWDEDGFSSQMFRDGASHSATSRVLVFGIEGQTKYEMSPELLRGGADMVSDHMLKVLWPGNGYTHRSMQEAHRIEGTEKVSALDAMFVDKVTSSNPLERELAASTYEVALRGNANPVIGFSALAAPGTSDFDEIGSMMHVNFVQQLLVDSMREAARELGH</sequence>
<dbReference type="Proteomes" id="UP000077037">
    <property type="component" value="Unassembled WGS sequence"/>
</dbReference>
<dbReference type="RefSeq" id="WP_066412639.1">
    <property type="nucleotide sequence ID" value="NZ_FKBS01000014.1"/>
</dbReference>
<organism evidence="2 3">
    <name type="scientific">Bordetella ansorpii</name>
    <dbReference type="NCBI Taxonomy" id="288768"/>
    <lineage>
        <taxon>Bacteria</taxon>
        <taxon>Pseudomonadati</taxon>
        <taxon>Pseudomonadota</taxon>
        <taxon>Betaproteobacteria</taxon>
        <taxon>Burkholderiales</taxon>
        <taxon>Alcaligenaceae</taxon>
        <taxon>Bordetella</taxon>
    </lineage>
</organism>
<evidence type="ECO:0008006" key="4">
    <source>
        <dbReference type="Google" id="ProtNLM"/>
    </source>
</evidence>